<organism evidence="6 7">
    <name type="scientific">Lottia gigantea</name>
    <name type="common">Giant owl limpet</name>
    <dbReference type="NCBI Taxonomy" id="225164"/>
    <lineage>
        <taxon>Eukaryota</taxon>
        <taxon>Metazoa</taxon>
        <taxon>Spiralia</taxon>
        <taxon>Lophotrochozoa</taxon>
        <taxon>Mollusca</taxon>
        <taxon>Gastropoda</taxon>
        <taxon>Patellogastropoda</taxon>
        <taxon>Lottioidea</taxon>
        <taxon>Lottiidae</taxon>
        <taxon>Lottia</taxon>
    </lineage>
</organism>
<proteinExistence type="inferred from homology"/>
<dbReference type="AlphaFoldDB" id="V3ZEL5"/>
<dbReference type="HOGENOM" id="CLU_096842_0_0_1"/>
<dbReference type="GO" id="GO:0072686">
    <property type="term" value="C:mitotic spindle"/>
    <property type="evidence" value="ECO:0007669"/>
    <property type="project" value="TreeGrafter"/>
</dbReference>
<dbReference type="InterPro" id="IPR042031">
    <property type="entry name" value="SKA1_MBD_sf"/>
</dbReference>
<dbReference type="EMBL" id="KB202567">
    <property type="protein sequence ID" value="ESO89588.1"/>
    <property type="molecule type" value="Genomic_DNA"/>
</dbReference>
<evidence type="ECO:0000313" key="7">
    <source>
        <dbReference type="Proteomes" id="UP000030746"/>
    </source>
</evidence>
<dbReference type="Gene3D" id="6.10.250.1370">
    <property type="match status" value="1"/>
</dbReference>
<protein>
    <recommendedName>
        <fullName evidence="3">SKA complex subunit 1</fullName>
    </recommendedName>
    <alternativeName>
        <fullName evidence="4">Spindle and kinetochore-associated protein 1</fullName>
    </alternativeName>
</protein>
<dbReference type="GO" id="GO:0007059">
    <property type="term" value="P:chromosome segregation"/>
    <property type="evidence" value="ECO:0007669"/>
    <property type="project" value="InterPro"/>
</dbReference>
<accession>V3ZEL5</accession>
<name>V3ZEL5_LOTGI</name>
<feature type="coiled-coil region" evidence="5">
    <location>
        <begin position="39"/>
        <end position="73"/>
    </location>
</feature>
<evidence type="ECO:0000313" key="6">
    <source>
        <dbReference type="EMBL" id="ESO89588.1"/>
    </source>
</evidence>
<dbReference type="InterPro" id="IPR009829">
    <property type="entry name" value="SKA1"/>
</dbReference>
<dbReference type="Pfam" id="PF07160">
    <property type="entry name" value="SKA1"/>
    <property type="match status" value="1"/>
</dbReference>
<dbReference type="GO" id="GO:0000940">
    <property type="term" value="C:outer kinetochore"/>
    <property type="evidence" value="ECO:0007669"/>
    <property type="project" value="TreeGrafter"/>
</dbReference>
<dbReference type="GeneID" id="20232404"/>
<sequence length="253" mass="29127">MESTSLLELAGHFNDKLSTLKTVCELRKSGQDGECNQHLVTIATELESLELTMSMLKQEVKKQKQELKSVQDMRGNFEKLIKDLIYTSNNIPARLPGTNRSTKNTVSNNNEVTIKDEVVKKPASKKQHCPLIEYLTVEEFEDVPKYMKGRVMYNQVNTLLDELNKTFTAKYKIVHQKRSTMNDLARKRNENYKSQQTKDTEGVYFVVEADIKDFSTIKLDAVTRAILTILRHCGRIREIRGGKLTRYAIIESY</sequence>
<dbReference type="FunFam" id="1.10.10.1890:FF:000002">
    <property type="entry name" value="Spindle and kinetochore-associated protein 1"/>
    <property type="match status" value="1"/>
</dbReference>
<dbReference type="Gene3D" id="1.10.10.1890">
    <property type="entry name" value="Ska1 microtubule binding domain-like"/>
    <property type="match status" value="1"/>
</dbReference>
<evidence type="ECO:0000256" key="5">
    <source>
        <dbReference type="SAM" id="Coils"/>
    </source>
</evidence>
<dbReference type="GO" id="GO:0005876">
    <property type="term" value="C:spindle microtubule"/>
    <property type="evidence" value="ECO:0007669"/>
    <property type="project" value="TreeGrafter"/>
</dbReference>
<dbReference type="STRING" id="225164.V3ZEL5"/>
<dbReference type="KEGG" id="lgi:LOTGIDRAFT_124768"/>
<dbReference type="GO" id="GO:0000278">
    <property type="term" value="P:mitotic cell cycle"/>
    <property type="evidence" value="ECO:0007669"/>
    <property type="project" value="TreeGrafter"/>
</dbReference>
<reference evidence="6 7" key="1">
    <citation type="journal article" date="2013" name="Nature">
        <title>Insights into bilaterian evolution from three spiralian genomes.</title>
        <authorList>
            <person name="Simakov O."/>
            <person name="Marletaz F."/>
            <person name="Cho S.J."/>
            <person name="Edsinger-Gonzales E."/>
            <person name="Havlak P."/>
            <person name="Hellsten U."/>
            <person name="Kuo D.H."/>
            <person name="Larsson T."/>
            <person name="Lv J."/>
            <person name="Arendt D."/>
            <person name="Savage R."/>
            <person name="Osoegawa K."/>
            <person name="de Jong P."/>
            <person name="Grimwood J."/>
            <person name="Chapman J.A."/>
            <person name="Shapiro H."/>
            <person name="Aerts A."/>
            <person name="Otillar R.P."/>
            <person name="Terry A.Y."/>
            <person name="Boore J.L."/>
            <person name="Grigoriev I.V."/>
            <person name="Lindberg D.R."/>
            <person name="Seaver E.C."/>
            <person name="Weisblat D.A."/>
            <person name="Putnam N.H."/>
            <person name="Rokhsar D.S."/>
        </authorList>
    </citation>
    <scope>NUCLEOTIDE SEQUENCE [LARGE SCALE GENOMIC DNA]</scope>
</reference>
<dbReference type="PANTHER" id="PTHR28573">
    <property type="entry name" value="SPINDLE AND KINETOCHORE-ASSOCIATED PROTEIN 1"/>
    <property type="match status" value="1"/>
</dbReference>
<dbReference type="RefSeq" id="XP_009059646.1">
    <property type="nucleotide sequence ID" value="XM_009061398.1"/>
</dbReference>
<evidence type="ECO:0000256" key="4">
    <source>
        <dbReference type="ARBA" id="ARBA00047202"/>
    </source>
</evidence>
<dbReference type="PANTHER" id="PTHR28573:SF1">
    <property type="entry name" value="SPINDLE AND KINETOCHORE-ASSOCIATED PROTEIN 1"/>
    <property type="match status" value="1"/>
</dbReference>
<dbReference type="OMA" id="PTGMRED"/>
<evidence type="ECO:0000256" key="3">
    <source>
        <dbReference type="ARBA" id="ARBA00047182"/>
    </source>
</evidence>
<gene>
    <name evidence="6" type="ORF">LOTGIDRAFT_124768</name>
</gene>
<dbReference type="GO" id="GO:0051301">
    <property type="term" value="P:cell division"/>
    <property type="evidence" value="ECO:0007669"/>
    <property type="project" value="InterPro"/>
</dbReference>
<dbReference type="Proteomes" id="UP000030746">
    <property type="component" value="Unassembled WGS sequence"/>
</dbReference>
<comment type="similarity">
    <text evidence="1">Belongs to the SKA1 family.</text>
</comment>
<dbReference type="GO" id="GO:0008017">
    <property type="term" value="F:microtubule binding"/>
    <property type="evidence" value="ECO:0007669"/>
    <property type="project" value="InterPro"/>
</dbReference>
<dbReference type="GO" id="GO:0031110">
    <property type="term" value="P:regulation of microtubule polymerization or depolymerization"/>
    <property type="evidence" value="ECO:0007669"/>
    <property type="project" value="TreeGrafter"/>
</dbReference>
<keyword evidence="2 5" id="KW-0175">Coiled coil</keyword>
<dbReference type="OrthoDB" id="5962at2759"/>
<dbReference type="CTD" id="20232404"/>
<keyword evidence="7" id="KW-1185">Reference proteome</keyword>
<evidence type="ECO:0000256" key="1">
    <source>
        <dbReference type="ARBA" id="ARBA00006836"/>
    </source>
</evidence>
<evidence type="ECO:0000256" key="2">
    <source>
        <dbReference type="ARBA" id="ARBA00023054"/>
    </source>
</evidence>